<dbReference type="SUPFAM" id="SSF55486">
    <property type="entry name" value="Metalloproteases ('zincins'), catalytic domain"/>
    <property type="match status" value="1"/>
</dbReference>
<sequence length="593" mass="66879">MADIHYHIYPKNLQAHLFEITLTILKPDPEGQKLLLPAWIPGSYLIRDFAKHVIQLKAESQGQLIAIEKIDKSTWQCIPVSAPLRVIYEVYAWDDSVRTAYLDTFRGFFNGSSVFLQVTGQENQPCEITISPPIGESYSQWKVATAFQTAGAKPYDFGNYQADNYEELIDHPVEMGQFSLATFQADGVPHDIVISGHHRTDMDRLCKDLKILCEHHIRFFGEPAPMKRYVFLIRATGDSYGGLEHRASSALICNRDHLPQLAGLLNKEGYRTFLGLCSHEYFHTWHVKRIKPAVFIPYDLTKENYTRLLWVFEGITSYYDDLALVRAELISPESYLSLLSHTITRVLQGSGRLKQNLADSSFDAWTKFYQQDENAPNAIVSYYAKGSLVALALDLTLRRDTQGKCSLDTMIKVLWQSYGKTGKGLPEIGEIGIEQMTQRISGLDLSTFFDHALRSTEDLDLESLFQWVGIHYQLYYSNKKEEQPSATLGIKLTPKVLEAKISQVFDHSAAQLGGMAAGDTIIAVDGIKATAENLENLIAAYPVGATITFHSFRIDVLHVFQVVLKPTPKNTCILSFNEQASSEAMIAKKFWLN</sequence>
<evidence type="ECO:0000259" key="2">
    <source>
        <dbReference type="Pfam" id="PF17899"/>
    </source>
</evidence>
<dbReference type="InterPro" id="IPR024191">
    <property type="entry name" value="Peptidase_M61"/>
</dbReference>
<dbReference type="EMBL" id="LR778175">
    <property type="protein sequence ID" value="CAB1275848.1"/>
    <property type="molecule type" value="Genomic_DNA"/>
</dbReference>
<protein>
    <submittedName>
        <fullName evidence="3">Peptidase M61 domain protein</fullName>
    </submittedName>
</protein>
<dbReference type="InterPro" id="IPR040756">
    <property type="entry name" value="Peptidase_M61_N"/>
</dbReference>
<dbReference type="Pfam" id="PF17899">
    <property type="entry name" value="Peptidase_M61_N"/>
    <property type="match status" value="1"/>
</dbReference>
<evidence type="ECO:0000313" key="4">
    <source>
        <dbReference type="Proteomes" id="UP000516072"/>
    </source>
</evidence>
<proteinExistence type="predicted"/>
<dbReference type="AlphaFoldDB" id="A0A7G1QA89"/>
<feature type="domain" description="Peptidase M61 N-terminal" evidence="2">
    <location>
        <begin position="5"/>
        <end position="177"/>
    </location>
</feature>
<dbReference type="PIRSF" id="PIRSF016493">
    <property type="entry name" value="Glycyl_aminpptds"/>
    <property type="match status" value="1"/>
</dbReference>
<name>A0A7G1QA89_9GAMM</name>
<reference evidence="3 4" key="1">
    <citation type="submission" date="2020-03" db="EMBL/GenBank/DDBJ databases">
        <authorList>
            <person name="Picone N."/>
        </authorList>
    </citation>
    <scope>NUCLEOTIDE SEQUENCE [LARGE SCALE GENOMIC DNA]</scope>
    <source>
        <strain evidence="3">NSCAC1</strain>
    </source>
</reference>
<dbReference type="Gene3D" id="2.60.40.3650">
    <property type="match status" value="1"/>
</dbReference>
<keyword evidence="4" id="KW-1185">Reference proteome</keyword>
<evidence type="ECO:0000313" key="3">
    <source>
        <dbReference type="EMBL" id="CAB1275848.1"/>
    </source>
</evidence>
<dbReference type="InterPro" id="IPR027268">
    <property type="entry name" value="Peptidase_M4/M1_CTD_sf"/>
</dbReference>
<evidence type="ECO:0000259" key="1">
    <source>
        <dbReference type="Pfam" id="PF05299"/>
    </source>
</evidence>
<dbReference type="Gene3D" id="1.10.390.10">
    <property type="entry name" value="Neutral Protease Domain 2"/>
    <property type="match status" value="1"/>
</dbReference>
<accession>A0A7G1QA89</accession>
<organism evidence="3 4">
    <name type="scientific">Candidatus Nitrosacidococcus tergens</name>
    <dbReference type="NCBI Taxonomy" id="553981"/>
    <lineage>
        <taxon>Bacteria</taxon>
        <taxon>Pseudomonadati</taxon>
        <taxon>Pseudomonadota</taxon>
        <taxon>Gammaproteobacteria</taxon>
        <taxon>Chromatiales</taxon>
        <taxon>Chromatiaceae</taxon>
        <taxon>Candidatus Nitrosacidococcus</taxon>
    </lineage>
</organism>
<dbReference type="InterPro" id="IPR007963">
    <property type="entry name" value="Peptidase_M61_catalytic"/>
</dbReference>
<gene>
    <name evidence="3" type="ORF">NSCAC_0873</name>
</gene>
<dbReference type="Proteomes" id="UP000516072">
    <property type="component" value="Chromosome"/>
</dbReference>
<dbReference type="SUPFAM" id="SSF50156">
    <property type="entry name" value="PDZ domain-like"/>
    <property type="match status" value="1"/>
</dbReference>
<dbReference type="InterPro" id="IPR036034">
    <property type="entry name" value="PDZ_sf"/>
</dbReference>
<dbReference type="Pfam" id="PF05299">
    <property type="entry name" value="Peptidase_M61"/>
    <property type="match status" value="1"/>
</dbReference>
<dbReference type="RefSeq" id="WP_197745169.1">
    <property type="nucleotide sequence ID" value="NZ_LR778175.1"/>
</dbReference>
<feature type="domain" description="Peptidase M61 catalytic" evidence="1">
    <location>
        <begin position="273"/>
        <end position="389"/>
    </location>
</feature>
<dbReference type="KEGG" id="ntg:NSCAC_0873"/>
<dbReference type="Gene3D" id="2.30.42.10">
    <property type="match status" value="1"/>
</dbReference>